<dbReference type="InterPro" id="IPR013784">
    <property type="entry name" value="Carb-bd-like_fold"/>
</dbReference>
<dbReference type="Pfam" id="PF21653">
    <property type="entry name" value="pulA_all-beta"/>
    <property type="match status" value="1"/>
</dbReference>
<dbReference type="Pfam" id="PF02922">
    <property type="entry name" value="CBM_48"/>
    <property type="match status" value="1"/>
</dbReference>
<evidence type="ECO:0000256" key="1">
    <source>
        <dbReference type="ARBA" id="ARBA00008061"/>
    </source>
</evidence>
<dbReference type="CDD" id="cd10315">
    <property type="entry name" value="CBM41_pullulanase"/>
    <property type="match status" value="2"/>
</dbReference>
<keyword evidence="4" id="KW-0106">Calcium</keyword>
<keyword evidence="3 13" id="KW-0378">Hydrolase</keyword>
<evidence type="ECO:0000256" key="3">
    <source>
        <dbReference type="ARBA" id="ARBA00022801"/>
    </source>
</evidence>
<dbReference type="Gene3D" id="2.60.40.1110">
    <property type="match status" value="2"/>
</dbReference>
<evidence type="ECO:0000256" key="11">
    <source>
        <dbReference type="SAM" id="SignalP"/>
    </source>
</evidence>
<evidence type="ECO:0000256" key="5">
    <source>
        <dbReference type="ARBA" id="ARBA00023295"/>
    </source>
</evidence>
<keyword evidence="5 13" id="KW-0326">Glycosidase</keyword>
<dbReference type="InterPro" id="IPR049117">
    <property type="entry name" value="pulA_all-beta"/>
</dbReference>
<dbReference type="SUPFAM" id="SSF81296">
    <property type="entry name" value="E set domains"/>
    <property type="match status" value="1"/>
</dbReference>
<dbReference type="Pfam" id="PF03714">
    <property type="entry name" value="PUD"/>
    <property type="match status" value="2"/>
</dbReference>
<evidence type="ECO:0000313" key="14">
    <source>
        <dbReference type="Proteomes" id="UP001178662"/>
    </source>
</evidence>
<evidence type="ECO:0000256" key="9">
    <source>
        <dbReference type="ARBA" id="ARBA00031076"/>
    </source>
</evidence>
<evidence type="ECO:0000313" key="13">
    <source>
        <dbReference type="EMBL" id="WEK54717.1"/>
    </source>
</evidence>
<dbReference type="GO" id="GO:0005975">
    <property type="term" value="P:carbohydrate metabolic process"/>
    <property type="evidence" value="ECO:0007669"/>
    <property type="project" value="InterPro"/>
</dbReference>
<dbReference type="SUPFAM" id="SSF49452">
    <property type="entry name" value="Starch-binding domain-like"/>
    <property type="match status" value="2"/>
</dbReference>
<dbReference type="GO" id="GO:0030246">
    <property type="term" value="F:carbohydrate binding"/>
    <property type="evidence" value="ECO:0007669"/>
    <property type="project" value="InterPro"/>
</dbReference>
<keyword evidence="2 11" id="KW-0732">Signal</keyword>
<keyword evidence="10" id="KW-1133">Transmembrane helix</keyword>
<evidence type="ECO:0000256" key="8">
    <source>
        <dbReference type="ARBA" id="ARBA00029618"/>
    </source>
</evidence>
<name>A0AA95EZ91_9BACL</name>
<dbReference type="AlphaFoldDB" id="A0AA95EZ91"/>
<dbReference type="SMART" id="SM00642">
    <property type="entry name" value="Aamy"/>
    <property type="match status" value="1"/>
</dbReference>
<evidence type="ECO:0000256" key="7">
    <source>
        <dbReference type="ARBA" id="ARBA00024062"/>
    </source>
</evidence>
<feature type="chain" id="PRO_5041736540" description="pullulanase" evidence="11">
    <location>
        <begin position="30"/>
        <end position="1025"/>
    </location>
</feature>
<feature type="transmembrane region" description="Helical" evidence="10">
    <location>
        <begin position="1001"/>
        <end position="1019"/>
    </location>
</feature>
<dbReference type="Proteomes" id="UP001178662">
    <property type="component" value="Chromosome"/>
</dbReference>
<reference evidence="13" key="1">
    <citation type="submission" date="2023-03" db="EMBL/GenBank/DDBJ databases">
        <title>Andean soil-derived lignocellulolytic bacterial consortium as a source of novel taxa and putative plastic-active enzymes.</title>
        <authorList>
            <person name="Diaz-Garcia L."/>
            <person name="Chuvochina M."/>
            <person name="Feuerriegel G."/>
            <person name="Bunk B."/>
            <person name="Sproer C."/>
            <person name="Streit W.R."/>
            <person name="Rodriguez L.M."/>
            <person name="Overmann J."/>
            <person name="Jimenez D.J."/>
        </authorList>
    </citation>
    <scope>NUCLEOTIDE SEQUENCE</scope>
    <source>
        <strain evidence="13">MAG 2441</strain>
    </source>
</reference>
<dbReference type="InterPro" id="IPR006047">
    <property type="entry name" value="GH13_cat_dom"/>
</dbReference>
<feature type="domain" description="Glycosyl hydrolase family 13 catalytic" evidence="12">
    <location>
        <begin position="507"/>
        <end position="874"/>
    </location>
</feature>
<comment type="catalytic activity">
    <reaction evidence="6">
        <text>Hydrolysis of (1-&gt;6)-alpha-D-glucosidic linkages in pullulan, amylopectin and glycogen, and in the alpha- and beta-limit dextrins of amylopectin and glycogen.</text>
        <dbReference type="EC" id="3.2.1.41"/>
    </reaction>
</comment>
<keyword evidence="10" id="KW-0812">Transmembrane</keyword>
<dbReference type="InterPro" id="IPR011840">
    <property type="entry name" value="PulA_typeI"/>
</dbReference>
<feature type="signal peptide" evidence="11">
    <location>
        <begin position="1"/>
        <end position="29"/>
    </location>
</feature>
<dbReference type="InterPro" id="IPR013780">
    <property type="entry name" value="Glyco_hydro_b"/>
</dbReference>
<dbReference type="InterPro" id="IPR013783">
    <property type="entry name" value="Ig-like_fold"/>
</dbReference>
<dbReference type="CDD" id="cd02860">
    <property type="entry name" value="E_set_Pullulanase"/>
    <property type="match status" value="1"/>
</dbReference>
<sequence length="1025" mass="113861">MLKKALLSVLSLVLIAVTVLMPHAMEVQAAAKTDITIHYKPAADNTKDWSLWLWESGKDGKAYPFNDNDSFGKVASYALDGKITTVGFIVRTEDWEKDIGEDRFVENIQGETEIWLISGDPTIYTSNPEGGSDTAQKSFDEIKVKLHYHRVDNQYEGWKLWLWPDGKKGASYAFTGKDEFGVYAEVTVKNTGDVKRLGFKIGKGTSESNLTAKEFDERFIKKFTDEGTAEVWIAQNQETVNYKQEYVDLAPAILSATLEDLKTVLIETSVPFQIANNKDEGFTVAQGNNSIPIASVTLLNKDEYGLATKVQLVTAQDLDFQHTYQIAKDNYKSVDVTYGQAMFNKPVFDQLYRYEGNDLGPVYTADNTKLRVWAPTAAEVKVVTYSAGVGGNATEQAMTKAEKGTWTAQLSGDQHGTFYTYKVFINGKWNEAVDPYAKSVSINGDRGVILDLARTNPEGWDAQNRPKVNEAVDAIIYELHVRDLSIAANSGIQNKGKFLGLTETGTKGPDGKATGLDYMKELGVTHIQLLPIFDYNSVDESKLDQPSYNWGYDPKNYNAPEGSYSTDPNNPVARVNELKQAIQALHNNGLEVIMDVVYNHMHAVDPSNLNKLVPGYYFRYDNDGKLSNGSGVGNDTASERSMVRKLIVDSVAYWAEEYKLDGYRFDLMGIHDVQTMNDVRTALDRIDSKMLIIGEGWVLGTLLDEKLKANQKNAERMLRIGQFNDYFRDGVKGSVFSHNEGGFINGLKTNKTKVMGGIVGGIRYSYAIGHYAVSPDQSVNYVEAHDNNTLWDKLLLTNPDDSEETRMKMAKIGGALVLTSQGISFLHAGQEFLRTKGGNDNSYNSPDAVNLMDWDRKAKYEDVVSYYKGMIELRKSHPAFRMTTAEQIKENLVFLNTAQEMIGYTIGNHANGDSWETIAVFHNTSKESQKATLPAGKWKVVMNGERAGIEVISSLEGNDVVVPALTSMVLYSGEDVAQAVPQEQQDGKSSDESTTGKSMNVIWTLIVLLAAAAIGWVMFKRSRNV</sequence>
<dbReference type="InterPro" id="IPR004193">
    <property type="entry name" value="Glyco_hydro_13_N"/>
</dbReference>
<dbReference type="InterPro" id="IPR014756">
    <property type="entry name" value="Ig_E-set"/>
</dbReference>
<evidence type="ECO:0000256" key="6">
    <source>
        <dbReference type="ARBA" id="ARBA00023965"/>
    </source>
</evidence>
<dbReference type="PANTHER" id="PTHR43002">
    <property type="entry name" value="GLYCOGEN DEBRANCHING ENZYME"/>
    <property type="match status" value="1"/>
</dbReference>
<dbReference type="Gene3D" id="2.60.40.10">
    <property type="entry name" value="Immunoglobulins"/>
    <property type="match status" value="1"/>
</dbReference>
<dbReference type="EMBL" id="CP119317">
    <property type="protein sequence ID" value="WEK54717.1"/>
    <property type="molecule type" value="Genomic_DNA"/>
</dbReference>
<dbReference type="InterPro" id="IPR017853">
    <property type="entry name" value="GH"/>
</dbReference>
<gene>
    <name evidence="13" type="primary">pulA</name>
    <name evidence="13" type="ORF">P0Y55_01160</name>
</gene>
<proteinExistence type="inferred from homology"/>
<comment type="similarity">
    <text evidence="1">Belongs to the glycosyl hydrolase 13 family.</text>
</comment>
<organism evidence="13 14">
    <name type="scientific">Candidatus Cohnella colombiensis</name>
    <dbReference type="NCBI Taxonomy" id="3121368"/>
    <lineage>
        <taxon>Bacteria</taxon>
        <taxon>Bacillati</taxon>
        <taxon>Bacillota</taxon>
        <taxon>Bacilli</taxon>
        <taxon>Bacillales</taxon>
        <taxon>Paenibacillaceae</taxon>
        <taxon>Cohnella</taxon>
    </lineage>
</organism>
<evidence type="ECO:0000256" key="2">
    <source>
        <dbReference type="ARBA" id="ARBA00022729"/>
    </source>
</evidence>
<keyword evidence="14" id="KW-1185">Reference proteome</keyword>
<evidence type="ECO:0000256" key="4">
    <source>
        <dbReference type="ARBA" id="ARBA00022837"/>
    </source>
</evidence>
<accession>A0AA95EZ91</accession>
<dbReference type="Gene3D" id="2.60.40.1180">
    <property type="entry name" value="Golgi alpha-mannosidase II"/>
    <property type="match status" value="1"/>
</dbReference>
<dbReference type="InterPro" id="IPR005323">
    <property type="entry name" value="CBM41_pullulanase"/>
</dbReference>
<protein>
    <recommendedName>
        <fullName evidence="7">pullulanase</fullName>
        <ecNumber evidence="7">3.2.1.41</ecNumber>
    </recommendedName>
    <alternativeName>
        <fullName evidence="8">Alpha-dextrin endo-1,6-alpha-glucosidase</fullName>
    </alternativeName>
    <alternativeName>
        <fullName evidence="9">Pullulan 6-glucanohydrolase</fullName>
    </alternativeName>
</protein>
<dbReference type="Gene3D" id="3.20.20.80">
    <property type="entry name" value="Glycosidases"/>
    <property type="match status" value="1"/>
</dbReference>
<dbReference type="EC" id="3.2.1.41" evidence="7"/>
<dbReference type="GO" id="GO:0051060">
    <property type="term" value="F:pullulanase activity"/>
    <property type="evidence" value="ECO:0007669"/>
    <property type="project" value="UniProtKB-EC"/>
</dbReference>
<keyword evidence="10" id="KW-0472">Membrane</keyword>
<evidence type="ECO:0000259" key="12">
    <source>
        <dbReference type="SMART" id="SM00642"/>
    </source>
</evidence>
<dbReference type="Pfam" id="PF00128">
    <property type="entry name" value="Alpha-amylase"/>
    <property type="match status" value="1"/>
</dbReference>
<dbReference type="CDD" id="cd11341">
    <property type="entry name" value="AmyAc_Pullulanase_LD-like"/>
    <property type="match status" value="1"/>
</dbReference>
<dbReference type="SUPFAM" id="SSF51445">
    <property type="entry name" value="(Trans)glycosidases"/>
    <property type="match status" value="1"/>
</dbReference>
<evidence type="ECO:0000256" key="10">
    <source>
        <dbReference type="SAM" id="Phobius"/>
    </source>
</evidence>
<dbReference type="NCBIfam" id="TIGR02104">
    <property type="entry name" value="pulA_typeI"/>
    <property type="match status" value="1"/>
</dbReference>